<keyword evidence="4 6" id="KW-0472">Membrane</keyword>
<feature type="transmembrane region" description="Helical" evidence="6">
    <location>
        <begin position="269"/>
        <end position="293"/>
    </location>
</feature>
<dbReference type="GO" id="GO:0005254">
    <property type="term" value="F:chloride channel activity"/>
    <property type="evidence" value="ECO:0007669"/>
    <property type="project" value="TreeGrafter"/>
</dbReference>
<dbReference type="Proteomes" id="UP000054498">
    <property type="component" value="Unassembled WGS sequence"/>
</dbReference>
<comment type="subcellular location">
    <subcellularLocation>
        <location evidence="1">Membrane</location>
        <topology evidence="1">Multi-pass membrane protein</topology>
    </subcellularLocation>
</comment>
<proteinExistence type="predicted"/>
<sequence>MWLLQLEPDLALLQSAQAALESSGLHIAATSADDGFLVLSLGHDIKTAGLAEEVSQCYQVVERVQPVPVFCAKVTDEVAAAAAAAVAALRWRGGEPAAVAVGEPLIDALARAGLLRASFPLRDPATLHRLRARALRSVLLPATAFRSYFGDCIGFYCAFANAVLAWLLAPAVLSAYHALAACRRAGGVVPSDDPWAPVVSCFCVLWGALGLKLWVRQEAWLALRWGVSPLSAEPGRDDLAPGFRGYPRRSPVTGAVELHYPALRRAGRAVLSAAATASLLAAAAALLTCLLNFQGSINERHWWLYVRPLAALRGPGGPFAPDPKRLGPLQFVPLAVRVMATWTFTTFVYVMFEDVAALVRDTGLAAVFASALPLGPLLCLGLTALRLRLDALKLLDGCRRPAPRRAAGVGKSWRAVIACQVLASILSTSLMAGLGSRQLQTLLPPALQDAAAQVALSAASPNKLVDPPGPSFPHSQSGSPPTDAADALSRAALAAAAAAAALDGAAEGGGGGGGEGGAVFVAAVSGAHIGGPMVLARPGPLLLAVVLEHVLLIAVLLIHFCIPDEPEAVRAAAARLQLEARQKRVSSDGWGAAAAAPAPAAMRLRAMKGGLPPALPPAG</sequence>
<feature type="transmembrane region" description="Helical" evidence="6">
    <location>
        <begin position="195"/>
        <end position="215"/>
    </location>
</feature>
<dbReference type="STRING" id="145388.A0A0D2NSD2"/>
<protein>
    <recommendedName>
        <fullName evidence="7">Anoctamin transmembrane domain-containing protein</fullName>
    </recommendedName>
</protein>
<keyword evidence="9" id="KW-1185">Reference proteome</keyword>
<evidence type="ECO:0000256" key="4">
    <source>
        <dbReference type="ARBA" id="ARBA00023136"/>
    </source>
</evidence>
<dbReference type="OrthoDB" id="296386at2759"/>
<dbReference type="KEGG" id="mng:MNEG_0790"/>
<reference evidence="8 9" key="1">
    <citation type="journal article" date="2013" name="BMC Genomics">
        <title>Reconstruction of the lipid metabolism for the microalga Monoraphidium neglectum from its genome sequence reveals characteristics suitable for biofuel production.</title>
        <authorList>
            <person name="Bogen C."/>
            <person name="Al-Dilaimi A."/>
            <person name="Albersmeier A."/>
            <person name="Wichmann J."/>
            <person name="Grundmann M."/>
            <person name="Rupp O."/>
            <person name="Lauersen K.J."/>
            <person name="Blifernez-Klassen O."/>
            <person name="Kalinowski J."/>
            <person name="Goesmann A."/>
            <person name="Mussgnug J.H."/>
            <person name="Kruse O."/>
        </authorList>
    </citation>
    <scope>NUCLEOTIDE SEQUENCE [LARGE SCALE GENOMIC DNA]</scope>
    <source>
        <strain evidence="8 9">SAG 48.87</strain>
    </source>
</reference>
<feature type="region of interest" description="Disordered" evidence="5">
    <location>
        <begin position="465"/>
        <end position="484"/>
    </location>
</feature>
<dbReference type="AlphaFoldDB" id="A0A0D2NSD2"/>
<organism evidence="8 9">
    <name type="scientific">Monoraphidium neglectum</name>
    <dbReference type="NCBI Taxonomy" id="145388"/>
    <lineage>
        <taxon>Eukaryota</taxon>
        <taxon>Viridiplantae</taxon>
        <taxon>Chlorophyta</taxon>
        <taxon>core chlorophytes</taxon>
        <taxon>Chlorophyceae</taxon>
        <taxon>CS clade</taxon>
        <taxon>Sphaeropleales</taxon>
        <taxon>Selenastraceae</taxon>
        <taxon>Monoraphidium</taxon>
    </lineage>
</organism>
<feature type="transmembrane region" description="Helical" evidence="6">
    <location>
        <begin position="331"/>
        <end position="352"/>
    </location>
</feature>
<dbReference type="EMBL" id="KK100288">
    <property type="protein sequence ID" value="KIZ07161.1"/>
    <property type="molecule type" value="Genomic_DNA"/>
</dbReference>
<gene>
    <name evidence="8" type="ORF">MNEG_0790</name>
</gene>
<dbReference type="GO" id="GO:0016020">
    <property type="term" value="C:membrane"/>
    <property type="evidence" value="ECO:0007669"/>
    <property type="project" value="UniProtKB-SubCell"/>
</dbReference>
<feature type="domain" description="Anoctamin transmembrane" evidence="7">
    <location>
        <begin position="146"/>
        <end position="290"/>
    </location>
</feature>
<dbReference type="InterPro" id="IPR007632">
    <property type="entry name" value="Anoctamin"/>
</dbReference>
<dbReference type="GeneID" id="25726908"/>
<dbReference type="Pfam" id="PF04547">
    <property type="entry name" value="Anoctamin"/>
    <property type="match status" value="2"/>
</dbReference>
<evidence type="ECO:0000256" key="2">
    <source>
        <dbReference type="ARBA" id="ARBA00022692"/>
    </source>
</evidence>
<keyword evidence="2 6" id="KW-0812">Transmembrane</keyword>
<accession>A0A0D2NSD2</accession>
<evidence type="ECO:0000259" key="7">
    <source>
        <dbReference type="Pfam" id="PF04547"/>
    </source>
</evidence>
<evidence type="ECO:0000256" key="3">
    <source>
        <dbReference type="ARBA" id="ARBA00022989"/>
    </source>
</evidence>
<evidence type="ECO:0000256" key="1">
    <source>
        <dbReference type="ARBA" id="ARBA00004141"/>
    </source>
</evidence>
<dbReference type="PANTHER" id="PTHR12308">
    <property type="entry name" value="ANOCTAMIN"/>
    <property type="match status" value="1"/>
</dbReference>
<dbReference type="InterPro" id="IPR049452">
    <property type="entry name" value="Anoctamin_TM"/>
</dbReference>
<feature type="domain" description="Anoctamin transmembrane" evidence="7">
    <location>
        <begin position="351"/>
        <end position="575"/>
    </location>
</feature>
<dbReference type="PANTHER" id="PTHR12308:SF73">
    <property type="entry name" value="ANOCTAMIN"/>
    <property type="match status" value="1"/>
</dbReference>
<evidence type="ECO:0000313" key="8">
    <source>
        <dbReference type="EMBL" id="KIZ07161.1"/>
    </source>
</evidence>
<feature type="transmembrane region" description="Helical" evidence="6">
    <location>
        <begin position="364"/>
        <end position="385"/>
    </location>
</feature>
<evidence type="ECO:0000256" key="5">
    <source>
        <dbReference type="SAM" id="MobiDB-lite"/>
    </source>
</evidence>
<dbReference type="RefSeq" id="XP_013906180.1">
    <property type="nucleotide sequence ID" value="XM_014050726.1"/>
</dbReference>
<name>A0A0D2NSD2_9CHLO</name>
<evidence type="ECO:0000256" key="6">
    <source>
        <dbReference type="SAM" id="Phobius"/>
    </source>
</evidence>
<evidence type="ECO:0000313" key="9">
    <source>
        <dbReference type="Proteomes" id="UP000054498"/>
    </source>
</evidence>
<keyword evidence="3 6" id="KW-1133">Transmembrane helix</keyword>
<feature type="transmembrane region" description="Helical" evidence="6">
    <location>
        <begin position="153"/>
        <end position="175"/>
    </location>
</feature>